<organism evidence="1 2">
    <name type="scientific">Rhabditophanes sp. KR3021</name>
    <dbReference type="NCBI Taxonomy" id="114890"/>
    <lineage>
        <taxon>Eukaryota</taxon>
        <taxon>Metazoa</taxon>
        <taxon>Ecdysozoa</taxon>
        <taxon>Nematoda</taxon>
        <taxon>Chromadorea</taxon>
        <taxon>Rhabditida</taxon>
        <taxon>Tylenchina</taxon>
        <taxon>Panagrolaimomorpha</taxon>
        <taxon>Strongyloidoidea</taxon>
        <taxon>Alloionematidae</taxon>
        <taxon>Rhabditophanes</taxon>
    </lineage>
</organism>
<sequence length="551" mass="62721">MFRKAIILLALTTFVSGKVVSWNNSNFAENDLEVVSCSDGSHCPNGNTCCHRKDGSYTCCPLTNGVCCIGGNTCCPSNTRCDSEGGHCLSENETFPQNGTVAVSTFMKAIQHKVNQEIVGREFQGSKGINNFGKNDLEVEYCTDGSYCPSGNTCCLRRDGEFGCCPRLNGVCCIITYYDTSNGKGYVSRVYILTVIFSKPHIQPYQCIVKIPTADCLMEGCDDLEQSKESKDNDLSFVADAHNNEVLFYNTYTNIQGLHIPKCYGTKECIVGKQDGVLIMELFGSNYSHVEFFRCLSLSQAYMILDQINHLQSHFLSLPNEEWKDSYKFVINIQQYTDFLPLFKSNWDTIKSYLTPDLTDHLEDNVSALGSNYYELANYIVHIFPRERGNQVGICHGDMHCNNILFKNDSFGNPCDEPIILDWQIMYSGSIAADVARFLLFTTSPDTRLEIELNYLPTYYETLKARILKKEGKFEMTWEMFVKNYEISFIDQALQLLYMLNFVFRTDDIPKQCEMWKARKFLIGTRIVFALNQAVKYVKKHNPDWLINKNV</sequence>
<evidence type="ECO:0000313" key="1">
    <source>
        <dbReference type="Proteomes" id="UP000095286"/>
    </source>
</evidence>
<evidence type="ECO:0000313" key="2">
    <source>
        <dbReference type="WBParaSite" id="RSKR_0000173600.1"/>
    </source>
</evidence>
<protein>
    <submittedName>
        <fullName evidence="2">CHK domain-containing protein</fullName>
    </submittedName>
</protein>
<reference evidence="2" key="1">
    <citation type="submission" date="2016-11" db="UniProtKB">
        <authorList>
            <consortium name="WormBaseParasite"/>
        </authorList>
    </citation>
    <scope>IDENTIFICATION</scope>
    <source>
        <strain evidence="2">KR3021</strain>
    </source>
</reference>
<dbReference type="Proteomes" id="UP000095286">
    <property type="component" value="Unplaced"/>
</dbReference>
<dbReference type="WBParaSite" id="RSKR_0000173600.1">
    <property type="protein sequence ID" value="RSKR_0000173600.1"/>
    <property type="gene ID" value="RSKR_0000173600"/>
</dbReference>
<name>A0AC35TKQ0_9BILA</name>
<proteinExistence type="predicted"/>
<accession>A0AC35TKQ0</accession>